<dbReference type="RefSeq" id="WP_076659938.1">
    <property type="nucleotide sequence ID" value="NZ_FTPR01000002.1"/>
</dbReference>
<dbReference type="PANTHER" id="PTHR43179">
    <property type="entry name" value="RHAMNOSYLTRANSFERASE WBBL"/>
    <property type="match status" value="1"/>
</dbReference>
<protein>
    <recommendedName>
        <fullName evidence="1">Glycosyltransferase 2-like domain-containing protein</fullName>
    </recommendedName>
</protein>
<dbReference type="SUPFAM" id="SSF53448">
    <property type="entry name" value="Nucleotide-diphospho-sugar transferases"/>
    <property type="match status" value="1"/>
</dbReference>
<dbReference type="STRING" id="287098.SAMN05421665_2332"/>
<dbReference type="CDD" id="cd04186">
    <property type="entry name" value="GT_2_like_c"/>
    <property type="match status" value="1"/>
</dbReference>
<dbReference type="InterPro" id="IPR029044">
    <property type="entry name" value="Nucleotide-diphossugar_trans"/>
</dbReference>
<evidence type="ECO:0000259" key="1">
    <source>
        <dbReference type="Pfam" id="PF00535"/>
    </source>
</evidence>
<name>A0A1R3XC51_9RHOB</name>
<dbReference type="OrthoDB" id="9771846at2"/>
<evidence type="ECO:0000313" key="3">
    <source>
        <dbReference type="Proteomes" id="UP000186997"/>
    </source>
</evidence>
<reference evidence="3" key="1">
    <citation type="submission" date="2017-01" db="EMBL/GenBank/DDBJ databases">
        <authorList>
            <person name="Varghese N."/>
            <person name="Submissions S."/>
        </authorList>
    </citation>
    <scope>NUCLEOTIDE SEQUENCE [LARGE SCALE GENOMIC DNA]</scope>
    <source>
        <strain evidence="3">DSM 29591</strain>
    </source>
</reference>
<sequence>MADPRILTIVLNYKTAQMTLEAADAARVAMQGLPGEIVIVDNDSQDGSFETMAAHVVSAGWDRTRVIQSGRNGGFGAGNNVGIRAGLSDGGRPDYVYILNSDAFPKPDAIRVLYDHLNTIPSTGFAGSFIAGEDGVQHTTTFRFPSIWSELEGSINFGPISKVLKSYRVPRELMETAPVDWLAGASMMIRQDVLDEVGLFDETFFLYFEETDLCRRVQKAGYQGMFLADSVVTHLGSVSTGMKEWRRVPDYWFDSRWYYFAKNHGRAYAACATILHLTGGSLHWLRCKLTSKRHGAAPHFLRTMAAHDFAAMFKPTRGRPVLARTQTGGE</sequence>
<dbReference type="Proteomes" id="UP000186997">
    <property type="component" value="Unassembled WGS sequence"/>
</dbReference>
<evidence type="ECO:0000313" key="2">
    <source>
        <dbReference type="EMBL" id="SIT87281.1"/>
    </source>
</evidence>
<dbReference type="Pfam" id="PF00535">
    <property type="entry name" value="Glycos_transf_2"/>
    <property type="match status" value="1"/>
</dbReference>
<dbReference type="EMBL" id="FTPR01000002">
    <property type="protein sequence ID" value="SIT87281.1"/>
    <property type="molecule type" value="Genomic_DNA"/>
</dbReference>
<dbReference type="Gene3D" id="3.90.550.10">
    <property type="entry name" value="Spore Coat Polysaccharide Biosynthesis Protein SpsA, Chain A"/>
    <property type="match status" value="1"/>
</dbReference>
<feature type="domain" description="Glycosyltransferase 2-like" evidence="1">
    <location>
        <begin position="22"/>
        <end position="195"/>
    </location>
</feature>
<dbReference type="PANTHER" id="PTHR43179:SF7">
    <property type="entry name" value="RHAMNOSYLTRANSFERASE WBBL"/>
    <property type="match status" value="1"/>
</dbReference>
<accession>A0A1R3XC51</accession>
<gene>
    <name evidence="2" type="ORF">SAMN05421665_2332</name>
</gene>
<dbReference type="AlphaFoldDB" id="A0A1R3XC51"/>
<proteinExistence type="predicted"/>
<organism evidence="2 3">
    <name type="scientific">Yoonia rosea</name>
    <dbReference type="NCBI Taxonomy" id="287098"/>
    <lineage>
        <taxon>Bacteria</taxon>
        <taxon>Pseudomonadati</taxon>
        <taxon>Pseudomonadota</taxon>
        <taxon>Alphaproteobacteria</taxon>
        <taxon>Rhodobacterales</taxon>
        <taxon>Paracoccaceae</taxon>
        <taxon>Yoonia</taxon>
    </lineage>
</organism>
<keyword evidence="3" id="KW-1185">Reference proteome</keyword>
<dbReference type="InterPro" id="IPR001173">
    <property type="entry name" value="Glyco_trans_2-like"/>
</dbReference>